<evidence type="ECO:0000313" key="1">
    <source>
        <dbReference type="EMBL" id="JAD52525.1"/>
    </source>
</evidence>
<dbReference type="AlphaFoldDB" id="A0A0A9AUE2"/>
<name>A0A0A9AUE2_ARUDO</name>
<reference evidence="1" key="1">
    <citation type="submission" date="2014-09" db="EMBL/GenBank/DDBJ databases">
        <authorList>
            <person name="Magalhaes I.L.F."/>
            <person name="Oliveira U."/>
            <person name="Santos F.R."/>
            <person name="Vidigal T.H.D.A."/>
            <person name="Brescovit A.D."/>
            <person name="Santos A.J."/>
        </authorList>
    </citation>
    <scope>NUCLEOTIDE SEQUENCE</scope>
    <source>
        <tissue evidence="1">Shoot tissue taken approximately 20 cm above the soil surface</tissue>
    </source>
</reference>
<accession>A0A0A9AUE2</accession>
<sequence length="43" mass="4707">MSSFLSTSLCDLNNRLLPNDVIILKNYGEHQKILGESQGGGED</sequence>
<reference evidence="1" key="2">
    <citation type="journal article" date="2015" name="Data Brief">
        <title>Shoot transcriptome of the giant reed, Arundo donax.</title>
        <authorList>
            <person name="Barrero R.A."/>
            <person name="Guerrero F.D."/>
            <person name="Moolhuijzen P."/>
            <person name="Goolsby J.A."/>
            <person name="Tidwell J."/>
            <person name="Bellgard S.E."/>
            <person name="Bellgard M.I."/>
        </authorList>
    </citation>
    <scope>NUCLEOTIDE SEQUENCE</scope>
    <source>
        <tissue evidence="1">Shoot tissue taken approximately 20 cm above the soil surface</tissue>
    </source>
</reference>
<dbReference type="EMBL" id="GBRH01245370">
    <property type="protein sequence ID" value="JAD52525.1"/>
    <property type="molecule type" value="Transcribed_RNA"/>
</dbReference>
<organism evidence="1">
    <name type="scientific">Arundo donax</name>
    <name type="common">Giant reed</name>
    <name type="synonym">Donax arundinaceus</name>
    <dbReference type="NCBI Taxonomy" id="35708"/>
    <lineage>
        <taxon>Eukaryota</taxon>
        <taxon>Viridiplantae</taxon>
        <taxon>Streptophyta</taxon>
        <taxon>Embryophyta</taxon>
        <taxon>Tracheophyta</taxon>
        <taxon>Spermatophyta</taxon>
        <taxon>Magnoliopsida</taxon>
        <taxon>Liliopsida</taxon>
        <taxon>Poales</taxon>
        <taxon>Poaceae</taxon>
        <taxon>PACMAD clade</taxon>
        <taxon>Arundinoideae</taxon>
        <taxon>Arundineae</taxon>
        <taxon>Arundo</taxon>
    </lineage>
</organism>
<protein>
    <submittedName>
        <fullName evidence="1">Uncharacterized protein</fullName>
    </submittedName>
</protein>
<proteinExistence type="predicted"/>